<proteinExistence type="predicted"/>
<feature type="transmembrane region" description="Helical" evidence="1">
    <location>
        <begin position="38"/>
        <end position="56"/>
    </location>
</feature>
<dbReference type="EMBL" id="JBHRVA010000001">
    <property type="protein sequence ID" value="MFC3301204.1"/>
    <property type="molecule type" value="Genomic_DNA"/>
</dbReference>
<keyword evidence="1" id="KW-0472">Membrane</keyword>
<name>A0ABV7M8Z2_9PROT</name>
<gene>
    <name evidence="2" type="ORF">ACFONP_00480</name>
</gene>
<evidence type="ECO:0000256" key="1">
    <source>
        <dbReference type="SAM" id="Phobius"/>
    </source>
</evidence>
<keyword evidence="1" id="KW-0812">Transmembrane</keyword>
<reference evidence="3" key="1">
    <citation type="journal article" date="2019" name="Int. J. Syst. Evol. Microbiol.">
        <title>The Global Catalogue of Microorganisms (GCM) 10K type strain sequencing project: providing services to taxonomists for standard genome sequencing and annotation.</title>
        <authorList>
            <consortium name="The Broad Institute Genomics Platform"/>
            <consortium name="The Broad Institute Genome Sequencing Center for Infectious Disease"/>
            <person name="Wu L."/>
            <person name="Ma J."/>
        </authorList>
    </citation>
    <scope>NUCLEOTIDE SEQUENCE [LARGE SCALE GENOMIC DNA]</scope>
    <source>
        <strain evidence="3">KCTC 22245</strain>
    </source>
</reference>
<keyword evidence="3" id="KW-1185">Reference proteome</keyword>
<keyword evidence="1" id="KW-1133">Transmembrane helix</keyword>
<accession>A0ABV7M8Z2</accession>
<evidence type="ECO:0000313" key="3">
    <source>
        <dbReference type="Proteomes" id="UP001595607"/>
    </source>
</evidence>
<feature type="transmembrane region" description="Helical" evidence="1">
    <location>
        <begin position="6"/>
        <end position="26"/>
    </location>
</feature>
<sequence length="57" mass="5870">MNWDAYDFAAAVVLVAVGLLGASLIFRSGGAIRKVSGIVILLAAVLVWIELAVGIVS</sequence>
<evidence type="ECO:0000313" key="2">
    <source>
        <dbReference type="EMBL" id="MFC3301204.1"/>
    </source>
</evidence>
<dbReference type="Proteomes" id="UP001595607">
    <property type="component" value="Unassembled WGS sequence"/>
</dbReference>
<organism evidence="2 3">
    <name type="scientific">Parvularcula lutaonensis</name>
    <dbReference type="NCBI Taxonomy" id="491923"/>
    <lineage>
        <taxon>Bacteria</taxon>
        <taxon>Pseudomonadati</taxon>
        <taxon>Pseudomonadota</taxon>
        <taxon>Alphaproteobacteria</taxon>
        <taxon>Parvularculales</taxon>
        <taxon>Parvularculaceae</taxon>
        <taxon>Parvularcula</taxon>
    </lineage>
</organism>
<comment type="caution">
    <text evidence="2">The sequence shown here is derived from an EMBL/GenBank/DDBJ whole genome shotgun (WGS) entry which is preliminary data.</text>
</comment>
<protein>
    <submittedName>
        <fullName evidence="2">Uncharacterized protein</fullName>
    </submittedName>
</protein>
<dbReference type="RefSeq" id="WP_189577274.1">
    <property type="nucleotide sequence ID" value="NZ_BMXU01000004.1"/>
</dbReference>